<dbReference type="InterPro" id="IPR014718">
    <property type="entry name" value="GH-type_carb-bd"/>
</dbReference>
<reference evidence="1" key="1">
    <citation type="journal article" date="2014" name="Int. J. Syst. Evol. Microbiol.">
        <title>Complete genome sequence of Corynebacterium casei LMG S-19264T (=DSM 44701T), isolated from a smear-ripened cheese.</title>
        <authorList>
            <consortium name="US DOE Joint Genome Institute (JGI-PGF)"/>
            <person name="Walter F."/>
            <person name="Albersmeier A."/>
            <person name="Kalinowski J."/>
            <person name="Ruckert C."/>
        </authorList>
    </citation>
    <scope>NUCLEOTIDE SEQUENCE</scope>
    <source>
        <strain evidence="1">CGMCC 1.15367</strain>
    </source>
</reference>
<gene>
    <name evidence="1" type="ORF">GCM10011390_16440</name>
</gene>
<dbReference type="AlphaFoldDB" id="A0A916ZI38"/>
<dbReference type="RefSeq" id="WP_188907735.1">
    <property type="nucleotide sequence ID" value="NZ_BMIQ01000002.1"/>
</dbReference>
<dbReference type="GO" id="GO:0005975">
    <property type="term" value="P:carbohydrate metabolic process"/>
    <property type="evidence" value="ECO:0007669"/>
    <property type="project" value="InterPro"/>
</dbReference>
<dbReference type="EMBL" id="BMIQ01000002">
    <property type="protein sequence ID" value="GGD98383.1"/>
    <property type="molecule type" value="Genomic_DNA"/>
</dbReference>
<dbReference type="Proteomes" id="UP000644699">
    <property type="component" value="Unassembled WGS sequence"/>
</dbReference>
<evidence type="ECO:0008006" key="3">
    <source>
        <dbReference type="Google" id="ProtNLM"/>
    </source>
</evidence>
<organism evidence="1 2">
    <name type="scientific">Aureimonas endophytica</name>
    <dbReference type="NCBI Taxonomy" id="2027858"/>
    <lineage>
        <taxon>Bacteria</taxon>
        <taxon>Pseudomonadati</taxon>
        <taxon>Pseudomonadota</taxon>
        <taxon>Alphaproteobacteria</taxon>
        <taxon>Hyphomicrobiales</taxon>
        <taxon>Aurantimonadaceae</taxon>
        <taxon>Aureimonas</taxon>
    </lineage>
</organism>
<comment type="caution">
    <text evidence="1">The sequence shown here is derived from an EMBL/GenBank/DDBJ whole genome shotgun (WGS) entry which is preliminary data.</text>
</comment>
<sequence>MERWTLEWDRGRAEVISIGAMLHDLVFRLDGGREARPFAEAPWRDDAEIQADASLPAHLRQLGGDWACVPFGTTEFDPAHHGHGSNADWRLVARDEASITLACDFPEGHAVERLERTVRGVAGEAAVEMAVTARVRRDCRLPIGLHPIFRVPEGNRRLTVEPGAFGAGQVFPEPFLPGLSRLEAGARFATLGEVPLAEGGSVSVATLPAPELAEELVQLWQTDGTIVLRDAEAGAEYRLTWDAEAFPHCLLWISNGGRTHRPWNGRFRGLGIEPVASAFDRTDLADLSLSREGTGQEFRAGEAWTTSYRLEAR</sequence>
<name>A0A916ZI38_9HYPH</name>
<dbReference type="SUPFAM" id="SSF74650">
    <property type="entry name" value="Galactose mutarotase-like"/>
    <property type="match status" value="1"/>
</dbReference>
<evidence type="ECO:0000313" key="2">
    <source>
        <dbReference type="Proteomes" id="UP000644699"/>
    </source>
</evidence>
<reference evidence="1" key="2">
    <citation type="submission" date="2020-09" db="EMBL/GenBank/DDBJ databases">
        <authorList>
            <person name="Sun Q."/>
            <person name="Zhou Y."/>
        </authorList>
    </citation>
    <scope>NUCLEOTIDE SEQUENCE</scope>
    <source>
        <strain evidence="1">CGMCC 1.15367</strain>
    </source>
</reference>
<evidence type="ECO:0000313" key="1">
    <source>
        <dbReference type="EMBL" id="GGD98383.1"/>
    </source>
</evidence>
<dbReference type="Gene3D" id="2.70.98.10">
    <property type="match status" value="1"/>
</dbReference>
<dbReference type="GO" id="GO:0030246">
    <property type="term" value="F:carbohydrate binding"/>
    <property type="evidence" value="ECO:0007669"/>
    <property type="project" value="InterPro"/>
</dbReference>
<accession>A0A916ZI38</accession>
<proteinExistence type="predicted"/>
<dbReference type="GO" id="GO:0003824">
    <property type="term" value="F:catalytic activity"/>
    <property type="evidence" value="ECO:0007669"/>
    <property type="project" value="InterPro"/>
</dbReference>
<protein>
    <recommendedName>
        <fullName evidence="3">Galactose mutarotase-like enzyme</fullName>
    </recommendedName>
</protein>
<dbReference type="InterPro" id="IPR011013">
    <property type="entry name" value="Gal_mutarotase_sf_dom"/>
</dbReference>
<keyword evidence="2" id="KW-1185">Reference proteome</keyword>